<dbReference type="InterPro" id="IPR021241">
    <property type="entry name" value="CsiV"/>
</dbReference>
<gene>
    <name evidence="2" type="ORF">SAMN04488120_11339</name>
</gene>
<feature type="chain" id="PRO_5011710209" evidence="1">
    <location>
        <begin position="23"/>
        <end position="201"/>
    </location>
</feature>
<proteinExistence type="predicted"/>
<dbReference type="OrthoDB" id="5566524at2"/>
<name>A0A1I2KAA0_9GAMM</name>
<feature type="signal peptide" evidence="1">
    <location>
        <begin position="1"/>
        <end position="22"/>
    </location>
</feature>
<dbReference type="AlphaFoldDB" id="A0A1I2KAA0"/>
<dbReference type="Proteomes" id="UP000199771">
    <property type="component" value="Unassembled WGS sequence"/>
</dbReference>
<protein>
    <submittedName>
        <fullName evidence="2">Peptidoglycan-binding protein, CsiV</fullName>
    </submittedName>
</protein>
<reference evidence="2 3" key="1">
    <citation type="submission" date="2016-10" db="EMBL/GenBank/DDBJ databases">
        <authorList>
            <person name="de Groot N.N."/>
        </authorList>
    </citation>
    <scope>NUCLEOTIDE SEQUENCE [LARGE SCALE GENOMIC DNA]</scope>
    <source>
        <strain evidence="2 3">DSM 23609</strain>
    </source>
</reference>
<keyword evidence="1" id="KW-0732">Signal</keyword>
<evidence type="ECO:0000313" key="3">
    <source>
        <dbReference type="Proteomes" id="UP000199771"/>
    </source>
</evidence>
<dbReference type="EMBL" id="FOOC01000013">
    <property type="protein sequence ID" value="SFF62157.1"/>
    <property type="molecule type" value="Genomic_DNA"/>
</dbReference>
<accession>A0A1I2KAA0</accession>
<evidence type="ECO:0000313" key="2">
    <source>
        <dbReference type="EMBL" id="SFF62157.1"/>
    </source>
</evidence>
<sequence length="201" mass="22546">MKRWIAKSLLVLLAASSLPAAADTYRVDLIVFLDKSATTEAGMAAQAPSTDNAIALDDRATLAAFGIRILPDSEFGLQEQWNRLRNAARFQPLVRLAWTQTDPPSERGPALQIRHGQSFAATDAQNLSSYLTAPVEGSVALLLNRYLQLDADLRYTVPTAQGLRVYRLQERRRMRRDELHHLDSPKLGILARVQRVEETRR</sequence>
<dbReference type="Pfam" id="PF10972">
    <property type="entry name" value="CsiV"/>
    <property type="match status" value="1"/>
</dbReference>
<evidence type="ECO:0000256" key="1">
    <source>
        <dbReference type="SAM" id="SignalP"/>
    </source>
</evidence>
<dbReference type="STRING" id="1076937.SAMN04488120_11339"/>
<dbReference type="RefSeq" id="WP_091535187.1">
    <property type="nucleotide sequence ID" value="NZ_FOOC01000013.1"/>
</dbReference>
<organism evidence="2 3">
    <name type="scientific">Fontimonas thermophila</name>
    <dbReference type="NCBI Taxonomy" id="1076937"/>
    <lineage>
        <taxon>Bacteria</taxon>
        <taxon>Pseudomonadati</taxon>
        <taxon>Pseudomonadota</taxon>
        <taxon>Gammaproteobacteria</taxon>
        <taxon>Nevskiales</taxon>
        <taxon>Nevskiaceae</taxon>
        <taxon>Fontimonas</taxon>
    </lineage>
</organism>
<keyword evidence="3" id="KW-1185">Reference proteome</keyword>